<feature type="transmembrane region" description="Helical" evidence="7">
    <location>
        <begin position="157"/>
        <end position="175"/>
    </location>
</feature>
<feature type="transmembrane region" description="Helical" evidence="7">
    <location>
        <begin position="125"/>
        <end position="145"/>
    </location>
</feature>
<evidence type="ECO:0000256" key="7">
    <source>
        <dbReference type="SAM" id="Phobius"/>
    </source>
</evidence>
<proteinExistence type="inferred from homology"/>
<reference evidence="8 9" key="1">
    <citation type="submission" date="2022-01" db="EMBL/GenBank/DDBJ databases">
        <authorList>
            <person name="Xiong W."/>
            <person name="Schranz E."/>
        </authorList>
    </citation>
    <scope>NUCLEOTIDE SEQUENCE [LARGE SCALE GENOMIC DNA]</scope>
</reference>
<evidence type="ECO:0000256" key="5">
    <source>
        <dbReference type="ARBA" id="ARBA00022989"/>
    </source>
</evidence>
<dbReference type="AlphaFoldDB" id="A0AAU9NBM7"/>
<evidence type="ECO:0000256" key="3">
    <source>
        <dbReference type="ARBA" id="ARBA00022692"/>
    </source>
</evidence>
<comment type="caution">
    <text evidence="8">The sequence shown here is derived from an EMBL/GenBank/DDBJ whole genome shotgun (WGS) entry which is preliminary data.</text>
</comment>
<keyword evidence="6 7" id="KW-0472">Membrane</keyword>
<evidence type="ECO:0000256" key="6">
    <source>
        <dbReference type="ARBA" id="ARBA00023136"/>
    </source>
</evidence>
<keyword evidence="5 7" id="KW-1133">Transmembrane helix</keyword>
<dbReference type="PANTHER" id="PTHR20955:SF1">
    <property type="entry name" value="PROTEIN JAGUNAL HOMOLOG 1"/>
    <property type="match status" value="1"/>
</dbReference>
<feature type="transmembrane region" description="Helical" evidence="7">
    <location>
        <begin position="100"/>
        <end position="119"/>
    </location>
</feature>
<evidence type="ECO:0000256" key="4">
    <source>
        <dbReference type="ARBA" id="ARBA00022824"/>
    </source>
</evidence>
<organism evidence="8 9">
    <name type="scientific">Lactuca virosa</name>
    <dbReference type="NCBI Taxonomy" id="75947"/>
    <lineage>
        <taxon>Eukaryota</taxon>
        <taxon>Viridiplantae</taxon>
        <taxon>Streptophyta</taxon>
        <taxon>Embryophyta</taxon>
        <taxon>Tracheophyta</taxon>
        <taxon>Spermatophyta</taxon>
        <taxon>Magnoliopsida</taxon>
        <taxon>eudicotyledons</taxon>
        <taxon>Gunneridae</taxon>
        <taxon>Pentapetalae</taxon>
        <taxon>asterids</taxon>
        <taxon>campanulids</taxon>
        <taxon>Asterales</taxon>
        <taxon>Asteraceae</taxon>
        <taxon>Cichorioideae</taxon>
        <taxon>Cichorieae</taxon>
        <taxon>Lactucinae</taxon>
        <taxon>Lactuca</taxon>
    </lineage>
</organism>
<comment type="subcellular location">
    <subcellularLocation>
        <location evidence="1">Endoplasmic reticulum membrane</location>
        <topology evidence="1">Multi-pass membrane protein</topology>
    </subcellularLocation>
</comment>
<dbReference type="Proteomes" id="UP001157418">
    <property type="component" value="Unassembled WGS sequence"/>
</dbReference>
<evidence type="ECO:0000256" key="2">
    <source>
        <dbReference type="ARBA" id="ARBA00008462"/>
    </source>
</evidence>
<evidence type="ECO:0000256" key="1">
    <source>
        <dbReference type="ARBA" id="ARBA00004477"/>
    </source>
</evidence>
<dbReference type="GO" id="GO:0016192">
    <property type="term" value="P:vesicle-mediated transport"/>
    <property type="evidence" value="ECO:0007669"/>
    <property type="project" value="TreeGrafter"/>
</dbReference>
<evidence type="ECO:0000313" key="8">
    <source>
        <dbReference type="EMBL" id="CAH1430783.1"/>
    </source>
</evidence>
<dbReference type="PANTHER" id="PTHR20955">
    <property type="entry name" value="PROTEIN JAGUNAL HOMOLOG 1"/>
    <property type="match status" value="1"/>
</dbReference>
<dbReference type="GO" id="GO:0005789">
    <property type="term" value="C:endoplasmic reticulum membrane"/>
    <property type="evidence" value="ECO:0007669"/>
    <property type="project" value="UniProtKB-SubCell"/>
</dbReference>
<dbReference type="GO" id="GO:0007029">
    <property type="term" value="P:endoplasmic reticulum organization"/>
    <property type="evidence" value="ECO:0007669"/>
    <property type="project" value="InterPro"/>
</dbReference>
<name>A0AAU9NBM7_9ASTR</name>
<evidence type="ECO:0000313" key="9">
    <source>
        <dbReference type="Proteomes" id="UP001157418"/>
    </source>
</evidence>
<keyword evidence="9" id="KW-1185">Reference proteome</keyword>
<keyword evidence="3 7" id="KW-0812">Transmembrane</keyword>
<dbReference type="Pfam" id="PF07086">
    <property type="entry name" value="Jagunal"/>
    <property type="match status" value="1"/>
</dbReference>
<protein>
    <recommendedName>
        <fullName evidence="10">Magnesium transporter</fullName>
    </recommendedName>
</protein>
<keyword evidence="4" id="KW-0256">Endoplasmic reticulum</keyword>
<dbReference type="EMBL" id="CAKMRJ010003334">
    <property type="protein sequence ID" value="CAH1430783.1"/>
    <property type="molecule type" value="Genomic_DNA"/>
</dbReference>
<sequence length="229" mass="25129">MNTCIRLQDLLSCAGIKCFFLPFLSQQKQKPLHHHHLIHRRSPPPSNYTPQLITALAQMQQRNSGNRRPSGTDGSDFSYRMVVDNRYTKVAKGKSTLSKVLVIQAVVVVLGVFDILFTLLKKEPLEILAAASISLTLIAIIIGELGRKRSRVSFLKFYMAASSIGILGSIASGIELKASTPLVGLSNWETDKFDLLKIACVSVGLFVQIFSISKTTSLIGNMSPPKRAS</sequence>
<evidence type="ECO:0008006" key="10">
    <source>
        <dbReference type="Google" id="ProtNLM"/>
    </source>
</evidence>
<feature type="transmembrane region" description="Helical" evidence="7">
    <location>
        <begin position="195"/>
        <end position="213"/>
    </location>
</feature>
<dbReference type="InterPro" id="IPR009787">
    <property type="entry name" value="Jagunal"/>
</dbReference>
<comment type="similarity">
    <text evidence="2">Belongs to the jagunal family.</text>
</comment>
<gene>
    <name evidence="8" type="ORF">LVIROSA_LOCUS17534</name>
</gene>
<accession>A0AAU9NBM7</accession>